<feature type="compositionally biased region" description="Basic residues" evidence="1">
    <location>
        <begin position="879"/>
        <end position="890"/>
    </location>
</feature>
<protein>
    <recommendedName>
        <fullName evidence="3">DUF7164 domain-containing protein</fullName>
    </recommendedName>
</protein>
<organism evidence="4 5">
    <name type="scientific">Coccomyxa viridis</name>
    <dbReference type="NCBI Taxonomy" id="1274662"/>
    <lineage>
        <taxon>Eukaryota</taxon>
        <taxon>Viridiplantae</taxon>
        <taxon>Chlorophyta</taxon>
        <taxon>core chlorophytes</taxon>
        <taxon>Trebouxiophyceae</taxon>
        <taxon>Trebouxiophyceae incertae sedis</taxon>
        <taxon>Coccomyxaceae</taxon>
        <taxon>Coccomyxa</taxon>
    </lineage>
</organism>
<evidence type="ECO:0000259" key="3">
    <source>
        <dbReference type="Pfam" id="PF23741"/>
    </source>
</evidence>
<evidence type="ECO:0000256" key="1">
    <source>
        <dbReference type="SAM" id="MobiDB-lite"/>
    </source>
</evidence>
<dbReference type="EMBL" id="CAUYUE010000015">
    <property type="protein sequence ID" value="CAK0786645.1"/>
    <property type="molecule type" value="Genomic_DNA"/>
</dbReference>
<comment type="caution">
    <text evidence="4">The sequence shown here is derived from an EMBL/GenBank/DDBJ whole genome shotgun (WGS) entry which is preliminary data.</text>
</comment>
<evidence type="ECO:0000256" key="2">
    <source>
        <dbReference type="SAM" id="Phobius"/>
    </source>
</evidence>
<feature type="transmembrane region" description="Helical" evidence="2">
    <location>
        <begin position="12"/>
        <end position="31"/>
    </location>
</feature>
<keyword evidence="2" id="KW-0472">Membrane</keyword>
<gene>
    <name evidence="4" type="ORF">CVIRNUC_009859</name>
</gene>
<feature type="region of interest" description="Disordered" evidence="1">
    <location>
        <begin position="721"/>
        <end position="890"/>
    </location>
</feature>
<evidence type="ECO:0000313" key="5">
    <source>
        <dbReference type="Proteomes" id="UP001314263"/>
    </source>
</evidence>
<sequence>MKPLNLVHCKGKWYWLCVLGCAAVVVLLYGYTPSKLHQGLPRTAGPLDGETNMTHLAVVATMGSSDTQASELLTYLLPSWAYTACQPEAATNIVDLIIFCEDRFCAALPATCRPLVNTSGSLAEHDDIGNCWWHPVSEAVKLTWAGDEQMIPIAVLLEAPFPDVASRYDLILRTHEDNFVGPRLLTYRPPTGAAFGRREVVSERFTKDRLQGIAQKLDIAHEGAFDVGLTWLAPPDVILDLAEETVIIGRYLLENEFGADKPGLEAWGSQGQWPGWWKPVAAVYAANLAARVIFPALDASYIAKELEVAADSAKYLSDAVHMHSLTDAAQDHITYLGSTPEQRTLQQLAVSSVDSRALVKEYTYSIAARAIQAMNFGAMLPDVKASLPVSGQHVSADLHAVERACVPGIEADCAHSPFTSIMVYGWSTSVGAIVTELATVLRRTVALPVREHQSIWNPADSTDDKTLFILLTPQTVSGYPMYYVAYQTEQWGTHFLDEGSTNWGVPRGQNKTTSYRKVLVDALEVWDYSRYNIQGYARRVAEAQPRLRYLPFSFLSTKSDIALGGDRDVNVLFFGLMNPRRAALLAAVNASGLAVHVLTGETMTFGGALDGILARTKIVLNLHFYDGIMEMSRIQHAISMRCLVVSQRSVEPELDAEWGDSIVIADDQDIPGQLRHFLEHPRELEARVENAYQHAKENYRLEGWLRNSTFLVHYMRDGAGGGAGTRPEGNSAGHPTGQQGSTAERTQPARTSPQTAGAAHGAERPLQLGESLADSEAHEAPLQNGPGQRMDLQPRNGTSVAVPEKAGGSDALGMAGSPSHEEELSGVGRGDEQSEEEREALPAGVEQGLPSQEAAGRTRVAVGRRRGKHRTQQRGNQRPNHRHLLRQWHT</sequence>
<keyword evidence="5" id="KW-1185">Reference proteome</keyword>
<dbReference type="Pfam" id="PF23741">
    <property type="entry name" value="DUF7164"/>
    <property type="match status" value="1"/>
</dbReference>
<accession>A0AAV1IK95</accession>
<evidence type="ECO:0000313" key="4">
    <source>
        <dbReference type="EMBL" id="CAK0786645.1"/>
    </source>
</evidence>
<reference evidence="4 5" key="1">
    <citation type="submission" date="2023-10" db="EMBL/GenBank/DDBJ databases">
        <authorList>
            <person name="Maclean D."/>
            <person name="Macfadyen A."/>
        </authorList>
    </citation>
    <scope>NUCLEOTIDE SEQUENCE [LARGE SCALE GENOMIC DNA]</scope>
</reference>
<dbReference type="InterPro" id="IPR055588">
    <property type="entry name" value="DUF7164"/>
</dbReference>
<feature type="domain" description="DUF7164" evidence="3">
    <location>
        <begin position="51"/>
        <end position="326"/>
    </location>
</feature>
<feature type="compositionally biased region" description="Polar residues" evidence="1">
    <location>
        <begin position="736"/>
        <end position="755"/>
    </location>
</feature>
<dbReference type="AlphaFoldDB" id="A0AAV1IK95"/>
<keyword evidence="2" id="KW-0812">Transmembrane</keyword>
<dbReference type="Proteomes" id="UP001314263">
    <property type="component" value="Unassembled WGS sequence"/>
</dbReference>
<feature type="compositionally biased region" description="Basic residues" evidence="1">
    <location>
        <begin position="862"/>
        <end position="872"/>
    </location>
</feature>
<name>A0AAV1IK95_9CHLO</name>
<keyword evidence="2" id="KW-1133">Transmembrane helix</keyword>
<proteinExistence type="predicted"/>